<dbReference type="SUPFAM" id="SSF53335">
    <property type="entry name" value="S-adenosyl-L-methionine-dependent methyltransferases"/>
    <property type="match status" value="1"/>
</dbReference>
<evidence type="ECO:0000256" key="1">
    <source>
        <dbReference type="ARBA" id="ARBA00022603"/>
    </source>
</evidence>
<dbReference type="InterPro" id="IPR029063">
    <property type="entry name" value="SAM-dependent_MTases_sf"/>
</dbReference>
<reference evidence="4 5" key="1">
    <citation type="submission" date="2020-08" db="EMBL/GenBank/DDBJ databases">
        <title>Genomic Encyclopedia of Type Strains, Phase IV (KMG-IV): sequencing the most valuable type-strain genomes for metagenomic binning, comparative biology and taxonomic classification.</title>
        <authorList>
            <person name="Goeker M."/>
        </authorList>
    </citation>
    <scope>NUCLEOTIDE SEQUENCE [LARGE SCALE GENOMIC DNA]</scope>
    <source>
        <strain evidence="4 5">DSM 29007</strain>
    </source>
</reference>
<name>A0A841GW23_9BACT</name>
<keyword evidence="1 4" id="KW-0489">Methyltransferase</keyword>
<dbReference type="CDD" id="cd02440">
    <property type="entry name" value="AdoMet_MTases"/>
    <property type="match status" value="1"/>
</dbReference>
<dbReference type="Proteomes" id="UP000582837">
    <property type="component" value="Unassembled WGS sequence"/>
</dbReference>
<dbReference type="Gene3D" id="3.40.50.150">
    <property type="entry name" value="Vaccinia Virus protein VP39"/>
    <property type="match status" value="1"/>
</dbReference>
<dbReference type="PANTHER" id="PTHR43464">
    <property type="entry name" value="METHYLTRANSFERASE"/>
    <property type="match status" value="1"/>
</dbReference>
<dbReference type="GO" id="GO:0008168">
    <property type="term" value="F:methyltransferase activity"/>
    <property type="evidence" value="ECO:0007669"/>
    <property type="project" value="UniProtKB-KW"/>
</dbReference>
<comment type="caution">
    <text evidence="4">The sequence shown here is derived from an EMBL/GenBank/DDBJ whole genome shotgun (WGS) entry which is preliminary data.</text>
</comment>
<dbReference type="Pfam" id="PF13489">
    <property type="entry name" value="Methyltransf_23"/>
    <property type="match status" value="1"/>
</dbReference>
<dbReference type="RefSeq" id="WP_170039888.1">
    <property type="nucleotide sequence ID" value="NZ_JABDTL010000002.1"/>
</dbReference>
<dbReference type="AlphaFoldDB" id="A0A841GW23"/>
<proteinExistence type="predicted"/>
<keyword evidence="5" id="KW-1185">Reference proteome</keyword>
<dbReference type="PANTHER" id="PTHR43464:SF19">
    <property type="entry name" value="UBIQUINONE BIOSYNTHESIS O-METHYLTRANSFERASE, MITOCHONDRIAL"/>
    <property type="match status" value="1"/>
</dbReference>
<dbReference type="GO" id="GO:0032259">
    <property type="term" value="P:methylation"/>
    <property type="evidence" value="ECO:0007669"/>
    <property type="project" value="UniProtKB-KW"/>
</dbReference>
<gene>
    <name evidence="4" type="ORF">HNQ61_001735</name>
</gene>
<evidence type="ECO:0000313" key="5">
    <source>
        <dbReference type="Proteomes" id="UP000582837"/>
    </source>
</evidence>
<sequence length="260" mass="28216">MTQPDADRIAEGEYARKQLSGRAGLIGWSHERRFRTARGMVAPYAARRLLDYGCGDGTFLAQVHDLFPAATGVEVDDGLVRDARARFAPVGGLEFVHTGDVDRLPAGAFGVVTCMEVLEHCTPDSVDGVVAQIRRLAAPDAAVIISVPVETGPALLVKQAARAAAGARGISGYQDREHYAPGELARMLVAGRGTQIDRPVYETAFADGSPNRYHGHKGFNWRALAARLERDFVIRRTRFSPLPLLGPLLNSQAWMLCSPR</sequence>
<evidence type="ECO:0000256" key="3">
    <source>
        <dbReference type="ARBA" id="ARBA00022691"/>
    </source>
</evidence>
<organism evidence="4 5">
    <name type="scientific">Longimicrobium terrae</name>
    <dbReference type="NCBI Taxonomy" id="1639882"/>
    <lineage>
        <taxon>Bacteria</taxon>
        <taxon>Pseudomonadati</taxon>
        <taxon>Gemmatimonadota</taxon>
        <taxon>Longimicrobiia</taxon>
        <taxon>Longimicrobiales</taxon>
        <taxon>Longimicrobiaceae</taxon>
        <taxon>Longimicrobium</taxon>
    </lineage>
</organism>
<protein>
    <submittedName>
        <fullName evidence="4">SAM-dependent methyltransferase</fullName>
    </submittedName>
</protein>
<accession>A0A841GW23</accession>
<keyword evidence="3" id="KW-0949">S-adenosyl-L-methionine</keyword>
<evidence type="ECO:0000256" key="2">
    <source>
        <dbReference type="ARBA" id="ARBA00022679"/>
    </source>
</evidence>
<keyword evidence="2 4" id="KW-0808">Transferase</keyword>
<evidence type="ECO:0000313" key="4">
    <source>
        <dbReference type="EMBL" id="MBB6070118.1"/>
    </source>
</evidence>
<dbReference type="EMBL" id="JACHIA010000003">
    <property type="protein sequence ID" value="MBB6070118.1"/>
    <property type="molecule type" value="Genomic_DNA"/>
</dbReference>